<accession>A0A4Y5JTH8</accession>
<proteinExistence type="predicted"/>
<sequence>MSDIVDIRFEFVGYDSDIKYINNCENSGCYDEGICRCGHFEDTDINGIPDDPEYIFPTKMSVWRRVGYNGKYDDYKHSYYEITESDRKYFAKIMHFIGYTLDSFYFDIESGYYGEEGGDLVHDKQGLLKSAMIDILNRPDEEDRLVYLLSKTWE</sequence>
<evidence type="ECO:0000313" key="2">
    <source>
        <dbReference type="Proteomes" id="UP000316733"/>
    </source>
</evidence>
<gene>
    <name evidence="1" type="ORF">EST35_0156</name>
</gene>
<reference evidence="2" key="1">
    <citation type="journal article" date="2020" name="bioRxiv">
        <title>Integrative omics analysis of Pseudomonas aeruginosa virus PA5oct highlights the molecular complexity of jumbo phages.</title>
        <authorList>
            <person name="Lood C."/>
            <person name="Danis-Wlodarczyk K."/>
            <person name="Blasdel B.G."/>
            <person name="Jang H.B."/>
            <person name="Vandenheuvel D."/>
            <person name="Briers Y."/>
            <person name="Noben J.-P."/>
            <person name="van Noort V."/>
            <person name="Drulis-Kawa Z."/>
            <person name="Lavigne R."/>
        </authorList>
    </citation>
    <scope>NUCLEOTIDE SEQUENCE [LARGE SCALE GENOMIC DNA]</scope>
</reference>
<organism evidence="1 2">
    <name type="scientific">Pseudomonas phage vB_PaeM_PA5oct</name>
    <dbReference type="NCBI Taxonomy" id="2163605"/>
    <lineage>
        <taxon>Viruses</taxon>
        <taxon>Duplodnaviria</taxon>
        <taxon>Heunggongvirae</taxon>
        <taxon>Uroviricota</taxon>
        <taxon>Caudoviricetes</taxon>
        <taxon>Arenbergviridae</taxon>
        <taxon>Wroclawvirus</taxon>
        <taxon>Wroclawvirus PA5oct</taxon>
    </lineage>
</organism>
<name>A0A4Y5JTH8_9CAUD</name>
<evidence type="ECO:0000313" key="1">
    <source>
        <dbReference type="EMBL" id="QCG76038.1"/>
    </source>
</evidence>
<dbReference type="EMBL" id="MK797984">
    <property type="protein sequence ID" value="QCG76038.1"/>
    <property type="molecule type" value="Genomic_DNA"/>
</dbReference>
<dbReference type="Proteomes" id="UP000316733">
    <property type="component" value="Segment"/>
</dbReference>
<keyword evidence="2" id="KW-1185">Reference proteome</keyword>
<protein>
    <submittedName>
        <fullName evidence="1">Uncharacterized protein</fullName>
    </submittedName>
</protein>